<evidence type="ECO:0000256" key="1">
    <source>
        <dbReference type="SAM" id="MobiDB-lite"/>
    </source>
</evidence>
<feature type="transmembrane region" description="Helical" evidence="2">
    <location>
        <begin position="295"/>
        <end position="313"/>
    </location>
</feature>
<feature type="compositionally biased region" description="Low complexity" evidence="1">
    <location>
        <begin position="173"/>
        <end position="183"/>
    </location>
</feature>
<evidence type="ECO:0000313" key="4">
    <source>
        <dbReference type="Proteomes" id="UP001445335"/>
    </source>
</evidence>
<name>A0AAW1S4V7_9CHLO</name>
<comment type="caution">
    <text evidence="3">The sequence shown here is derived from an EMBL/GenBank/DDBJ whole genome shotgun (WGS) entry which is preliminary data.</text>
</comment>
<keyword evidence="2" id="KW-0472">Membrane</keyword>
<accession>A0AAW1S4V7</accession>
<dbReference type="EMBL" id="JALJOU010000013">
    <property type="protein sequence ID" value="KAK9840588.1"/>
    <property type="molecule type" value="Genomic_DNA"/>
</dbReference>
<feature type="transmembrane region" description="Helical" evidence="2">
    <location>
        <begin position="237"/>
        <end position="254"/>
    </location>
</feature>
<reference evidence="3 4" key="1">
    <citation type="journal article" date="2024" name="Nat. Commun.">
        <title>Phylogenomics reveals the evolutionary origins of lichenization in chlorophyte algae.</title>
        <authorList>
            <person name="Puginier C."/>
            <person name="Libourel C."/>
            <person name="Otte J."/>
            <person name="Skaloud P."/>
            <person name="Haon M."/>
            <person name="Grisel S."/>
            <person name="Petersen M."/>
            <person name="Berrin J.G."/>
            <person name="Delaux P.M."/>
            <person name="Dal Grande F."/>
            <person name="Keller J."/>
        </authorList>
    </citation>
    <scope>NUCLEOTIDE SEQUENCE [LARGE SCALE GENOMIC DNA]</scope>
    <source>
        <strain evidence="3 4">SAG 245.80</strain>
    </source>
</reference>
<evidence type="ECO:0000256" key="2">
    <source>
        <dbReference type="SAM" id="Phobius"/>
    </source>
</evidence>
<protein>
    <submittedName>
        <fullName evidence="3">Uncharacterized protein</fullName>
    </submittedName>
</protein>
<gene>
    <name evidence="3" type="ORF">WJX81_003208</name>
</gene>
<feature type="transmembrane region" description="Helical" evidence="2">
    <location>
        <begin position="266"/>
        <end position="289"/>
    </location>
</feature>
<evidence type="ECO:0000313" key="3">
    <source>
        <dbReference type="EMBL" id="KAK9840588.1"/>
    </source>
</evidence>
<proteinExistence type="predicted"/>
<keyword evidence="2" id="KW-1133">Transmembrane helix</keyword>
<feature type="region of interest" description="Disordered" evidence="1">
    <location>
        <begin position="170"/>
        <end position="204"/>
    </location>
</feature>
<keyword evidence="4" id="KW-1185">Reference proteome</keyword>
<organism evidence="3 4">
    <name type="scientific">Elliptochloris bilobata</name>
    <dbReference type="NCBI Taxonomy" id="381761"/>
    <lineage>
        <taxon>Eukaryota</taxon>
        <taxon>Viridiplantae</taxon>
        <taxon>Chlorophyta</taxon>
        <taxon>core chlorophytes</taxon>
        <taxon>Trebouxiophyceae</taxon>
        <taxon>Trebouxiophyceae incertae sedis</taxon>
        <taxon>Elliptochloris clade</taxon>
        <taxon>Elliptochloris</taxon>
    </lineage>
</organism>
<sequence length="365" mass="38815">MVVGWSEPEPSGSSELLQTLAGAVSPALARVAPALASTVAASFLGPHLAPTLMAEVAQGLLEAPEGLQLPHLGSITLPPLPAVWNSFDQAVNRLRRWTSEDDLPVAPDDGTAFPFAARAWRGFNRRDSTDSTTGELARVLPLLLPSTPNPPAPEALPFAARAAEGFQPSGLEAGEAPAQASAAMPKPGDEALEDDAPLEKTGGLPASASRIGLLLSGAKRLRGPSSQFRASTQLSKVDSISVAFALIIFVYLGFREPHRLAHHAPVAYCTVMALLCSMLFVPRLSLTWYVEHREVTAKLLCVFYTTFNAMVAFPRVLTGIEPGSGLCNAAWVLRYCNAQPLLTSNVVSMVRFRLQASGIACYALH</sequence>
<keyword evidence="2" id="KW-0812">Transmembrane</keyword>
<dbReference type="AlphaFoldDB" id="A0AAW1S4V7"/>
<dbReference type="Proteomes" id="UP001445335">
    <property type="component" value="Unassembled WGS sequence"/>
</dbReference>